<accession>A0A515ETY2</accession>
<dbReference type="EMBL" id="CP036282">
    <property type="protein sequence ID" value="QDL56033.1"/>
    <property type="molecule type" value="Genomic_DNA"/>
</dbReference>
<proteinExistence type="predicted"/>
<dbReference type="Proteomes" id="UP000317365">
    <property type="component" value="Chromosome"/>
</dbReference>
<name>A0A515ETY2_9BURK</name>
<dbReference type="SUPFAM" id="SSF54285">
    <property type="entry name" value="MoaD/ThiS"/>
    <property type="match status" value="1"/>
</dbReference>
<reference evidence="2" key="2">
    <citation type="journal article" date="2020" name="Int. J. Syst. Evol. Microbiol.">
        <title>Genomic insights into a novel species Rhodoferax aquaticus sp. nov., isolated from freshwater.</title>
        <authorList>
            <person name="Li T."/>
            <person name="Zhuo Y."/>
            <person name="Jin C.Z."/>
            <person name="Wu X."/>
            <person name="Ko S.R."/>
            <person name="Jin F.J."/>
            <person name="Ahn C.Y."/>
            <person name="Oh H.M."/>
            <person name="Lee H.G."/>
            <person name="Jin L."/>
        </authorList>
    </citation>
    <scope>NUCLEOTIDE SEQUENCE [LARGE SCALE GENOMIC DNA]</scope>
    <source>
        <strain evidence="2">Gr-4</strain>
    </source>
</reference>
<reference evidence="2" key="1">
    <citation type="submission" date="2019-02" db="EMBL/GenBank/DDBJ databases">
        <title>Complete genome sequence of Rhodoferax sp. Gr-4.</title>
        <authorList>
            <person name="Jin L."/>
        </authorList>
    </citation>
    <scope>NUCLEOTIDE SEQUENCE [LARGE SCALE GENOMIC DNA]</scope>
    <source>
        <strain evidence="2">Gr-4</strain>
    </source>
</reference>
<organism evidence="1 2">
    <name type="scientific">Rhodoferax aquaticus</name>
    <dbReference type="NCBI Taxonomy" id="2527691"/>
    <lineage>
        <taxon>Bacteria</taxon>
        <taxon>Pseudomonadati</taxon>
        <taxon>Pseudomonadota</taxon>
        <taxon>Betaproteobacteria</taxon>
        <taxon>Burkholderiales</taxon>
        <taxon>Comamonadaceae</taxon>
        <taxon>Rhodoferax</taxon>
    </lineage>
</organism>
<dbReference type="CDD" id="cd00565">
    <property type="entry name" value="Ubl_ThiS"/>
    <property type="match status" value="1"/>
</dbReference>
<evidence type="ECO:0000313" key="1">
    <source>
        <dbReference type="EMBL" id="QDL56033.1"/>
    </source>
</evidence>
<keyword evidence="2" id="KW-1185">Reference proteome</keyword>
<dbReference type="KEGG" id="rhg:EXZ61_18645"/>
<dbReference type="InterPro" id="IPR010035">
    <property type="entry name" value="Thi_S"/>
</dbReference>
<dbReference type="RefSeq" id="WP_142813266.1">
    <property type="nucleotide sequence ID" value="NZ_CP036282.1"/>
</dbReference>
<gene>
    <name evidence="1" type="primary">thiS</name>
    <name evidence="1" type="ORF">EXZ61_18645</name>
</gene>
<dbReference type="InterPro" id="IPR012675">
    <property type="entry name" value="Beta-grasp_dom_sf"/>
</dbReference>
<dbReference type="NCBIfam" id="TIGR01683">
    <property type="entry name" value="thiS"/>
    <property type="match status" value="1"/>
</dbReference>
<evidence type="ECO:0000313" key="2">
    <source>
        <dbReference type="Proteomes" id="UP000317365"/>
    </source>
</evidence>
<dbReference type="InterPro" id="IPR016155">
    <property type="entry name" value="Mopterin_synth/thiamin_S_b"/>
</dbReference>
<dbReference type="AlphaFoldDB" id="A0A515ETY2"/>
<dbReference type="Pfam" id="PF02597">
    <property type="entry name" value="ThiS"/>
    <property type="match status" value="1"/>
</dbReference>
<dbReference type="InterPro" id="IPR003749">
    <property type="entry name" value="ThiS/MoaD-like"/>
</dbReference>
<protein>
    <submittedName>
        <fullName evidence="1">Sulfur carrier protein ThiS</fullName>
    </submittedName>
</protein>
<dbReference type="Gene3D" id="3.10.20.30">
    <property type="match status" value="1"/>
</dbReference>
<sequence length="75" mass="7893">MTTTDTEPKTITITVNGTPEPTSARTLQAWVDARGVLPAALATAVNGNFVPRSLRAQQLLAEGDTILTFQPIEGG</sequence>